<dbReference type="RefSeq" id="WP_260784709.1">
    <property type="nucleotide sequence ID" value="NZ_JAOCQI010000001.1"/>
</dbReference>
<feature type="region of interest" description="Disordered" evidence="1">
    <location>
        <begin position="1"/>
        <end position="22"/>
    </location>
</feature>
<proteinExistence type="predicted"/>
<accession>A0ABT2L470</accession>
<dbReference type="EMBL" id="JAOCQI010000001">
    <property type="protein sequence ID" value="MCT7310196.1"/>
    <property type="molecule type" value="Genomic_DNA"/>
</dbReference>
<comment type="caution">
    <text evidence="2">The sequence shown here is derived from an EMBL/GenBank/DDBJ whole genome shotgun (WGS) entry which is preliminary data.</text>
</comment>
<gene>
    <name evidence="2" type="ORF">N5J06_04520</name>
</gene>
<dbReference type="Proteomes" id="UP001164420">
    <property type="component" value="Unassembled WGS sequence"/>
</dbReference>
<sequence length="114" mass="12946">MSNRSIPADFPRGVPPASVPGAQPKVGVRLVNGKYITGLTEEEWLERYEGCEDLAQQFVTYCTRKVSENPALTQELCLTRARKGFALKVQRGEWDFSEAEQAWVMKRARELLGW</sequence>
<evidence type="ECO:0000313" key="3">
    <source>
        <dbReference type="Proteomes" id="UP001164420"/>
    </source>
</evidence>
<protein>
    <submittedName>
        <fullName evidence="2">Uncharacterized protein</fullName>
    </submittedName>
</protein>
<evidence type="ECO:0000256" key="1">
    <source>
        <dbReference type="SAM" id="MobiDB-lite"/>
    </source>
</evidence>
<organism evidence="2 3">
    <name type="scientific">Ralstonia mojiangensis</name>
    <dbReference type="NCBI Taxonomy" id="2953895"/>
    <lineage>
        <taxon>Bacteria</taxon>
        <taxon>Pseudomonadati</taxon>
        <taxon>Pseudomonadota</taxon>
        <taxon>Betaproteobacteria</taxon>
        <taxon>Burkholderiales</taxon>
        <taxon>Burkholderiaceae</taxon>
        <taxon>Ralstonia</taxon>
    </lineage>
</organism>
<name>A0ABT2L470_9RALS</name>
<keyword evidence="3" id="KW-1185">Reference proteome</keyword>
<reference evidence="2 3" key="1">
    <citation type="journal article" date="2023" name="Front. Microbiol.">
        <title>Ralstonia chuxiongensis sp. nov., Ralstonia mojiangensis sp. nov., and Ralstonia soli sp. nov., isolated from tobacco fields, are three novel species in the family Burkholderiaceae.</title>
        <authorList>
            <person name="Lu C.H."/>
            <person name="Zhang Y.Y."/>
            <person name="Jiang N."/>
            <person name="Chen W."/>
            <person name="Shao X."/>
            <person name="Zhao Z.M."/>
            <person name="Lu W.L."/>
            <person name="Hu X."/>
            <person name="Xi Y.X."/>
            <person name="Zou S.Y."/>
            <person name="Wei Q.J."/>
            <person name="Lin Z.L."/>
            <person name="Gong L."/>
            <person name="Gai X.T."/>
            <person name="Zhang L.Q."/>
            <person name="Li J.Y."/>
            <person name="Jin Y."/>
            <person name="Xia Z.Y."/>
        </authorList>
    </citation>
    <scope>NUCLEOTIDE SEQUENCE [LARGE SCALE GENOMIC DNA]</scope>
    <source>
        <strain evidence="2 3">22TCJT01-1</strain>
    </source>
</reference>
<evidence type="ECO:0000313" key="2">
    <source>
        <dbReference type="EMBL" id="MCT7310196.1"/>
    </source>
</evidence>